<dbReference type="EMBL" id="JANBPT010002169">
    <property type="protein sequence ID" value="KAJ1903464.1"/>
    <property type="molecule type" value="Genomic_DNA"/>
</dbReference>
<comment type="subcellular location">
    <subcellularLocation>
        <location evidence="1">Endomembrane system</location>
        <topology evidence="1">Multi-pass membrane protein</topology>
    </subcellularLocation>
</comment>
<dbReference type="PANTHER" id="PTHR10989:SF16">
    <property type="entry name" value="AT02829P-RELATED"/>
    <property type="match status" value="1"/>
</dbReference>
<organism evidence="6 7">
    <name type="scientific">Tieghemiomyces parasiticus</name>
    <dbReference type="NCBI Taxonomy" id="78921"/>
    <lineage>
        <taxon>Eukaryota</taxon>
        <taxon>Fungi</taxon>
        <taxon>Fungi incertae sedis</taxon>
        <taxon>Zoopagomycota</taxon>
        <taxon>Kickxellomycotina</taxon>
        <taxon>Dimargaritomycetes</taxon>
        <taxon>Dimargaritales</taxon>
        <taxon>Dimargaritaceae</taxon>
        <taxon>Tieghemiomyces</taxon>
    </lineage>
</organism>
<comment type="caution">
    <text evidence="6">The sequence shown here is derived from an EMBL/GenBank/DDBJ whole genome shotgun (WGS) entry which is preliminary data.</text>
</comment>
<feature type="transmembrane region" description="Helical" evidence="5">
    <location>
        <begin position="7"/>
        <end position="24"/>
    </location>
</feature>
<evidence type="ECO:0000256" key="4">
    <source>
        <dbReference type="ARBA" id="ARBA00023136"/>
    </source>
</evidence>
<evidence type="ECO:0008006" key="8">
    <source>
        <dbReference type="Google" id="ProtNLM"/>
    </source>
</evidence>
<evidence type="ECO:0000256" key="2">
    <source>
        <dbReference type="ARBA" id="ARBA00022692"/>
    </source>
</evidence>
<name>A0A9W8DKI1_9FUNG</name>
<evidence type="ECO:0000256" key="1">
    <source>
        <dbReference type="ARBA" id="ARBA00004127"/>
    </source>
</evidence>
<dbReference type="PANTHER" id="PTHR10989">
    <property type="entry name" value="ANDROGEN-INDUCED PROTEIN 1-RELATED"/>
    <property type="match status" value="1"/>
</dbReference>
<keyword evidence="3 5" id="KW-1133">Transmembrane helix</keyword>
<feature type="transmembrane region" description="Helical" evidence="5">
    <location>
        <begin position="68"/>
        <end position="89"/>
    </location>
</feature>
<feature type="transmembrane region" description="Helical" evidence="5">
    <location>
        <begin position="109"/>
        <end position="127"/>
    </location>
</feature>
<keyword evidence="7" id="KW-1185">Reference proteome</keyword>
<dbReference type="GO" id="GO:0016020">
    <property type="term" value="C:membrane"/>
    <property type="evidence" value="ECO:0007669"/>
    <property type="project" value="InterPro"/>
</dbReference>
<proteinExistence type="predicted"/>
<protein>
    <recommendedName>
        <fullName evidence="8">FAR-17a/AIG1-like protein</fullName>
    </recommendedName>
</protein>
<feature type="transmembrane region" description="Helical" evidence="5">
    <location>
        <begin position="193"/>
        <end position="218"/>
    </location>
</feature>
<feature type="transmembrane region" description="Helical" evidence="5">
    <location>
        <begin position="44"/>
        <end position="61"/>
    </location>
</feature>
<reference evidence="6" key="1">
    <citation type="submission" date="2022-07" db="EMBL/GenBank/DDBJ databases">
        <title>Phylogenomic reconstructions and comparative analyses of Kickxellomycotina fungi.</title>
        <authorList>
            <person name="Reynolds N.K."/>
            <person name="Stajich J.E."/>
            <person name="Barry K."/>
            <person name="Grigoriev I.V."/>
            <person name="Crous P."/>
            <person name="Smith M.E."/>
        </authorList>
    </citation>
    <scope>NUCLEOTIDE SEQUENCE</scope>
    <source>
        <strain evidence="6">RSA 861</strain>
    </source>
</reference>
<gene>
    <name evidence="6" type="ORF">IWQ60_012578</name>
</gene>
<dbReference type="InterPro" id="IPR006838">
    <property type="entry name" value="ADTRP_AIG1"/>
</dbReference>
<evidence type="ECO:0000256" key="5">
    <source>
        <dbReference type="SAM" id="Phobius"/>
    </source>
</evidence>
<evidence type="ECO:0000313" key="7">
    <source>
        <dbReference type="Proteomes" id="UP001150569"/>
    </source>
</evidence>
<dbReference type="OrthoDB" id="1898221at2759"/>
<accession>A0A9W8DKI1</accession>
<keyword evidence="2 5" id="KW-0812">Transmembrane</keyword>
<dbReference type="GO" id="GO:0012505">
    <property type="term" value="C:endomembrane system"/>
    <property type="evidence" value="ECO:0007669"/>
    <property type="project" value="UniProtKB-SubCell"/>
</dbReference>
<feature type="transmembrane region" description="Helical" evidence="5">
    <location>
        <begin position="156"/>
        <end position="173"/>
    </location>
</feature>
<dbReference type="AlphaFoldDB" id="A0A9W8DKI1"/>
<evidence type="ECO:0000313" key="6">
    <source>
        <dbReference type="EMBL" id="KAJ1903464.1"/>
    </source>
</evidence>
<keyword evidence="4 5" id="KW-0472">Membrane</keyword>
<dbReference type="Proteomes" id="UP001150569">
    <property type="component" value="Unassembled WGS sequence"/>
</dbReference>
<dbReference type="Pfam" id="PF04750">
    <property type="entry name" value="Far-17a_AIG1"/>
    <property type="match status" value="1"/>
</dbReference>
<sequence length="231" mass="25141">MAPVGPFLYRAAGAAYFTWILSSIPDIPEMRGFGGHTQYLTIDGLGLTVATYYVGALAALAPRLQGAWEFLLAVTLPIELVIAMLYWVLVALSPDNMYYGDEPLLPLPLDLGLHLVPAALLLVSFVAHRRSPAAAAEAVNQRPGAARRLEATRAQVYFLVVFAAGYAGWLHVTRHYNGFFAYPFLHMLNLPQRLVFCAGAVVLLFAVYSSAFCITAGLRSSGRPTQAKKQP</sequence>
<evidence type="ECO:0000256" key="3">
    <source>
        <dbReference type="ARBA" id="ARBA00022989"/>
    </source>
</evidence>